<feature type="compositionally biased region" description="Pro residues" evidence="1">
    <location>
        <begin position="143"/>
        <end position="152"/>
    </location>
</feature>
<keyword evidence="5" id="KW-1185">Reference proteome</keyword>
<gene>
    <name evidence="4" type="ORF">PILCRDRAFT_821095</name>
</gene>
<evidence type="ECO:0000256" key="3">
    <source>
        <dbReference type="SAM" id="SignalP"/>
    </source>
</evidence>
<evidence type="ECO:0000256" key="1">
    <source>
        <dbReference type="SAM" id="MobiDB-lite"/>
    </source>
</evidence>
<dbReference type="InParanoid" id="A0A0C3BWK9"/>
<keyword evidence="2" id="KW-1133">Transmembrane helix</keyword>
<accession>A0A0C3BWK9</accession>
<keyword evidence="2" id="KW-0812">Transmembrane</keyword>
<keyword evidence="3" id="KW-0732">Signal</keyword>
<reference evidence="4 5" key="1">
    <citation type="submission" date="2014-04" db="EMBL/GenBank/DDBJ databases">
        <authorList>
            <consortium name="DOE Joint Genome Institute"/>
            <person name="Kuo A."/>
            <person name="Tarkka M."/>
            <person name="Buscot F."/>
            <person name="Kohler A."/>
            <person name="Nagy L.G."/>
            <person name="Floudas D."/>
            <person name="Copeland A."/>
            <person name="Barry K.W."/>
            <person name="Cichocki N."/>
            <person name="Veneault-Fourrey C."/>
            <person name="LaButti K."/>
            <person name="Lindquist E.A."/>
            <person name="Lipzen A."/>
            <person name="Lundell T."/>
            <person name="Morin E."/>
            <person name="Murat C."/>
            <person name="Sun H."/>
            <person name="Tunlid A."/>
            <person name="Henrissat B."/>
            <person name="Grigoriev I.V."/>
            <person name="Hibbett D.S."/>
            <person name="Martin F."/>
            <person name="Nordberg H.P."/>
            <person name="Cantor M.N."/>
            <person name="Hua S.X."/>
        </authorList>
    </citation>
    <scope>NUCLEOTIDE SEQUENCE [LARGE SCALE GENOMIC DNA]</scope>
    <source>
        <strain evidence="4 5">F 1598</strain>
    </source>
</reference>
<keyword evidence="2" id="KW-0472">Membrane</keyword>
<sequence>MSIPTILYLLVGALAFFPVTSANNCNDDDPFNNDNCGFHISSGVAFGIAVAVFAVIVAITSFFTIRRRRRAQQANLAYIRNAQAQQGNVYQGHLPSYQPNYPAYSPGPVPNQQTYYPPPPGPPPINDTKGQGHLEYDPTNAPQFPPPTYNSV</sequence>
<feature type="chain" id="PRO_5002162097" description="Transmembrane protein" evidence="3">
    <location>
        <begin position="23"/>
        <end position="152"/>
    </location>
</feature>
<feature type="compositionally biased region" description="Pro residues" evidence="1">
    <location>
        <begin position="116"/>
        <end position="125"/>
    </location>
</feature>
<feature type="signal peptide" evidence="3">
    <location>
        <begin position="1"/>
        <end position="22"/>
    </location>
</feature>
<dbReference type="Proteomes" id="UP000054166">
    <property type="component" value="Unassembled WGS sequence"/>
</dbReference>
<evidence type="ECO:0000256" key="2">
    <source>
        <dbReference type="SAM" id="Phobius"/>
    </source>
</evidence>
<protein>
    <recommendedName>
        <fullName evidence="6">Transmembrane protein</fullName>
    </recommendedName>
</protein>
<evidence type="ECO:0000313" key="4">
    <source>
        <dbReference type="EMBL" id="KIM81742.1"/>
    </source>
</evidence>
<reference evidence="5" key="2">
    <citation type="submission" date="2015-01" db="EMBL/GenBank/DDBJ databases">
        <title>Evolutionary Origins and Diversification of the Mycorrhizal Mutualists.</title>
        <authorList>
            <consortium name="DOE Joint Genome Institute"/>
            <consortium name="Mycorrhizal Genomics Consortium"/>
            <person name="Kohler A."/>
            <person name="Kuo A."/>
            <person name="Nagy L.G."/>
            <person name="Floudas D."/>
            <person name="Copeland A."/>
            <person name="Barry K.W."/>
            <person name="Cichocki N."/>
            <person name="Veneault-Fourrey C."/>
            <person name="LaButti K."/>
            <person name="Lindquist E.A."/>
            <person name="Lipzen A."/>
            <person name="Lundell T."/>
            <person name="Morin E."/>
            <person name="Murat C."/>
            <person name="Riley R."/>
            <person name="Ohm R."/>
            <person name="Sun H."/>
            <person name="Tunlid A."/>
            <person name="Henrissat B."/>
            <person name="Grigoriev I.V."/>
            <person name="Hibbett D.S."/>
            <person name="Martin F."/>
        </authorList>
    </citation>
    <scope>NUCLEOTIDE SEQUENCE [LARGE SCALE GENOMIC DNA]</scope>
    <source>
        <strain evidence="5">F 1598</strain>
    </source>
</reference>
<feature type="region of interest" description="Disordered" evidence="1">
    <location>
        <begin position="90"/>
        <end position="152"/>
    </location>
</feature>
<feature type="transmembrane region" description="Helical" evidence="2">
    <location>
        <begin position="38"/>
        <end position="63"/>
    </location>
</feature>
<dbReference type="EMBL" id="KN832997">
    <property type="protein sequence ID" value="KIM81742.1"/>
    <property type="molecule type" value="Genomic_DNA"/>
</dbReference>
<name>A0A0C3BWK9_PILCF</name>
<proteinExistence type="predicted"/>
<dbReference type="HOGENOM" id="CLU_1723071_0_0_1"/>
<evidence type="ECO:0000313" key="5">
    <source>
        <dbReference type="Proteomes" id="UP000054166"/>
    </source>
</evidence>
<organism evidence="4 5">
    <name type="scientific">Piloderma croceum (strain F 1598)</name>
    <dbReference type="NCBI Taxonomy" id="765440"/>
    <lineage>
        <taxon>Eukaryota</taxon>
        <taxon>Fungi</taxon>
        <taxon>Dikarya</taxon>
        <taxon>Basidiomycota</taxon>
        <taxon>Agaricomycotina</taxon>
        <taxon>Agaricomycetes</taxon>
        <taxon>Agaricomycetidae</taxon>
        <taxon>Atheliales</taxon>
        <taxon>Atheliaceae</taxon>
        <taxon>Piloderma</taxon>
    </lineage>
</organism>
<dbReference type="AlphaFoldDB" id="A0A0C3BWK9"/>
<evidence type="ECO:0008006" key="6">
    <source>
        <dbReference type="Google" id="ProtNLM"/>
    </source>
</evidence>